<dbReference type="PROSITE" id="PS00218">
    <property type="entry name" value="AMINO_ACID_PERMEASE_1"/>
    <property type="match status" value="1"/>
</dbReference>
<evidence type="ECO:0000256" key="1">
    <source>
        <dbReference type="ARBA" id="ARBA00004141"/>
    </source>
</evidence>
<feature type="transmembrane region" description="Helical" evidence="6">
    <location>
        <begin position="407"/>
        <end position="431"/>
    </location>
</feature>
<evidence type="ECO:0000256" key="4">
    <source>
        <dbReference type="ARBA" id="ARBA00022989"/>
    </source>
</evidence>
<dbReference type="InterPro" id="IPR004840">
    <property type="entry name" value="Amino_acid_permease_CS"/>
</dbReference>
<dbReference type="Gene3D" id="1.20.1740.10">
    <property type="entry name" value="Amino acid/polyamine transporter I"/>
    <property type="match status" value="1"/>
</dbReference>
<feature type="transmembrane region" description="Helical" evidence="6">
    <location>
        <begin position="437"/>
        <end position="454"/>
    </location>
</feature>
<keyword evidence="2" id="KW-0813">Transport</keyword>
<evidence type="ECO:0000256" key="2">
    <source>
        <dbReference type="ARBA" id="ARBA00022448"/>
    </source>
</evidence>
<dbReference type="Pfam" id="PF00324">
    <property type="entry name" value="AA_permease"/>
    <property type="match status" value="1"/>
</dbReference>
<comment type="subcellular location">
    <subcellularLocation>
        <location evidence="1">Membrane</location>
        <topology evidence="1">Multi-pass membrane protein</topology>
    </subcellularLocation>
</comment>
<feature type="transmembrane region" description="Helical" evidence="6">
    <location>
        <begin position="249"/>
        <end position="270"/>
    </location>
</feature>
<feature type="transmembrane region" description="Helical" evidence="6">
    <location>
        <begin position="366"/>
        <end position="386"/>
    </location>
</feature>
<evidence type="ECO:0000313" key="9">
    <source>
        <dbReference type="Proteomes" id="UP000177515"/>
    </source>
</evidence>
<keyword evidence="9" id="KW-1185">Reference proteome</keyword>
<dbReference type="PANTHER" id="PTHR43495">
    <property type="entry name" value="GABA PERMEASE"/>
    <property type="match status" value="1"/>
</dbReference>
<feature type="transmembrane region" description="Helical" evidence="6">
    <location>
        <begin position="134"/>
        <end position="155"/>
    </location>
</feature>
<keyword evidence="4 6" id="KW-1133">Transmembrane helix</keyword>
<keyword evidence="5 6" id="KW-0472">Membrane</keyword>
<organism evidence="8 9">
    <name type="scientific">Cupriavidus malaysiensis</name>
    <dbReference type="NCBI Taxonomy" id="367825"/>
    <lineage>
        <taxon>Bacteria</taxon>
        <taxon>Pseudomonadati</taxon>
        <taxon>Pseudomonadota</taxon>
        <taxon>Betaproteobacteria</taxon>
        <taxon>Burkholderiales</taxon>
        <taxon>Burkholderiaceae</taxon>
        <taxon>Cupriavidus</taxon>
    </lineage>
</organism>
<gene>
    <name evidence="8" type="ORF">BKK80_31010</name>
</gene>
<proteinExistence type="predicted"/>
<feature type="domain" description="Amino acid permease/ SLC12A" evidence="7">
    <location>
        <begin position="19"/>
        <end position="436"/>
    </location>
</feature>
<feature type="transmembrane region" description="Helical" evidence="6">
    <location>
        <begin position="47"/>
        <end position="66"/>
    </location>
</feature>
<accession>A0ABN4TST6</accession>
<feature type="transmembrane region" description="Helical" evidence="6">
    <location>
        <begin position="21"/>
        <end position="41"/>
    </location>
</feature>
<evidence type="ECO:0000313" key="8">
    <source>
        <dbReference type="EMBL" id="AOZ10083.1"/>
    </source>
</evidence>
<dbReference type="PANTHER" id="PTHR43495:SF5">
    <property type="entry name" value="GAMMA-AMINOBUTYRIC ACID PERMEASE"/>
    <property type="match status" value="1"/>
</dbReference>
<dbReference type="InterPro" id="IPR004841">
    <property type="entry name" value="AA-permease/SLC12A_dom"/>
</dbReference>
<dbReference type="Proteomes" id="UP000177515">
    <property type="component" value="Chromosome 2"/>
</dbReference>
<keyword evidence="3 6" id="KW-0812">Transmembrane</keyword>
<sequence length="478" mass="50941">MSSNPQQGNGLQHGLKQRHMTMIALGGVIGAGLFVGSGVVIRSAGPAAVISFLLTGLLVVLVMRMLGEMACAMPGGGSFYEYAREAWCDKPAVGELAGFLSGWMYWYFWVIVVALEAVAGADLIRFWLPGVPAWSISLVLLMLLTLTNLISVKSFGEFEFWFASIKVAAIVVFLFVAGLYALGMWPGASAAASVATLTGHGGFAPHGIMPVLTGAVAATGFYFGAEIVTIAAAETSEPQKAVARATSSVITRVLVFYVGSVLLVVCLVPWDSDGIATPYVSALNAMRIPAAAQIMNAVVLTAVLSALNSGLYASSRMLFALTARGDAPRALAKVSRSGVPVNAILFATLFGYGAVVMSYVSPDKVFAFLVNSYGTVAIFVYILIAVSQLRLRARIEREAPERLRVRMWAFPWLTYLAILGMASIVVAMAFIPDQRTPLLLGVASLCLLLGAFLLRRHLRRHAEAAMPAGASRPRLRKL</sequence>
<evidence type="ECO:0000256" key="6">
    <source>
        <dbReference type="SAM" id="Phobius"/>
    </source>
</evidence>
<evidence type="ECO:0000259" key="7">
    <source>
        <dbReference type="Pfam" id="PF00324"/>
    </source>
</evidence>
<reference evidence="8 9" key="1">
    <citation type="submission" date="2016-10" db="EMBL/GenBank/DDBJ databases">
        <title>Complete genome sequences of three Cupriavidus strains isolated from various Malaysian environments.</title>
        <authorList>
            <person name="Abdullah A.A.-A."/>
            <person name="Shafie N.A.H."/>
            <person name="Lau N.S."/>
        </authorList>
    </citation>
    <scope>NUCLEOTIDE SEQUENCE [LARGE SCALE GENOMIC DNA]</scope>
    <source>
        <strain evidence="8 9">USMAA1020</strain>
    </source>
</reference>
<name>A0ABN4TST6_9BURK</name>
<dbReference type="RefSeq" id="WP_071072630.1">
    <property type="nucleotide sequence ID" value="NZ_CP017755.1"/>
</dbReference>
<dbReference type="EMBL" id="CP017755">
    <property type="protein sequence ID" value="AOZ10083.1"/>
    <property type="molecule type" value="Genomic_DNA"/>
</dbReference>
<feature type="transmembrane region" description="Helical" evidence="6">
    <location>
        <begin position="208"/>
        <end position="228"/>
    </location>
</feature>
<feature type="transmembrane region" description="Helical" evidence="6">
    <location>
        <begin position="339"/>
        <end position="360"/>
    </location>
</feature>
<evidence type="ECO:0000256" key="3">
    <source>
        <dbReference type="ARBA" id="ARBA00022692"/>
    </source>
</evidence>
<protein>
    <submittedName>
        <fullName evidence="8">GABA permease</fullName>
    </submittedName>
</protein>
<feature type="transmembrane region" description="Helical" evidence="6">
    <location>
        <begin position="290"/>
        <end position="314"/>
    </location>
</feature>
<dbReference type="PIRSF" id="PIRSF006060">
    <property type="entry name" value="AA_transporter"/>
    <property type="match status" value="1"/>
</dbReference>
<evidence type="ECO:0000256" key="5">
    <source>
        <dbReference type="ARBA" id="ARBA00023136"/>
    </source>
</evidence>
<feature type="transmembrane region" description="Helical" evidence="6">
    <location>
        <begin position="167"/>
        <end position="188"/>
    </location>
</feature>